<dbReference type="Gene3D" id="2.30.180.10">
    <property type="entry name" value="FAS1 domain"/>
    <property type="match status" value="1"/>
</dbReference>
<evidence type="ECO:0000313" key="3">
    <source>
        <dbReference type="EMBL" id="CAD8405600.1"/>
    </source>
</evidence>
<dbReference type="EMBL" id="HBEL01003642">
    <property type="protein sequence ID" value="CAD8405602.1"/>
    <property type="molecule type" value="Transcribed_RNA"/>
</dbReference>
<dbReference type="AlphaFoldDB" id="A0A6T8FIQ8"/>
<dbReference type="PANTHER" id="PTHR10900">
    <property type="entry name" value="PERIOSTIN-RELATED"/>
    <property type="match status" value="1"/>
</dbReference>
<accession>A0A6T8FIQ8</accession>
<proteinExistence type="predicted"/>
<gene>
    <name evidence="3" type="ORF">PINE0816_LOCUS1715</name>
    <name evidence="4" type="ORF">PINE0816_LOCUS1717</name>
</gene>
<reference evidence="4" key="1">
    <citation type="submission" date="2021-01" db="EMBL/GenBank/DDBJ databases">
        <authorList>
            <person name="Corre E."/>
            <person name="Pelletier E."/>
            <person name="Niang G."/>
            <person name="Scheremetjew M."/>
            <person name="Finn R."/>
            <person name="Kale V."/>
            <person name="Holt S."/>
            <person name="Cochrane G."/>
            <person name="Meng A."/>
            <person name="Brown T."/>
            <person name="Cohen L."/>
        </authorList>
    </citation>
    <scope>NUCLEOTIDE SEQUENCE</scope>
    <source>
        <strain evidence="4">CCAP1064/1</strain>
    </source>
</reference>
<feature type="signal peptide" evidence="1">
    <location>
        <begin position="1"/>
        <end position="15"/>
    </location>
</feature>
<organism evidence="4">
    <name type="scientific">Proboscia inermis</name>
    <dbReference type="NCBI Taxonomy" id="420281"/>
    <lineage>
        <taxon>Eukaryota</taxon>
        <taxon>Sar</taxon>
        <taxon>Stramenopiles</taxon>
        <taxon>Ochrophyta</taxon>
        <taxon>Bacillariophyta</taxon>
        <taxon>Coscinodiscophyceae</taxon>
        <taxon>Rhizosoleniophycidae</taxon>
        <taxon>Rhizosoleniales</taxon>
        <taxon>Rhizosoleniaceae</taxon>
        <taxon>Proboscia</taxon>
    </lineage>
</organism>
<name>A0A6T8FIQ8_9STRA</name>
<keyword evidence="1" id="KW-0732">Signal</keyword>
<evidence type="ECO:0000259" key="2">
    <source>
        <dbReference type="PROSITE" id="PS50213"/>
    </source>
</evidence>
<dbReference type="InterPro" id="IPR000782">
    <property type="entry name" value="FAS1_domain"/>
</dbReference>
<dbReference type="Pfam" id="PF02469">
    <property type="entry name" value="Fasciclin"/>
    <property type="match status" value="1"/>
</dbReference>
<dbReference type="PANTHER" id="PTHR10900:SF77">
    <property type="entry name" value="FI19380P1"/>
    <property type="match status" value="1"/>
</dbReference>
<dbReference type="InterPro" id="IPR050904">
    <property type="entry name" value="Adhesion/Biosynth-related"/>
</dbReference>
<dbReference type="SUPFAM" id="SSF82153">
    <property type="entry name" value="FAS1 domain"/>
    <property type="match status" value="1"/>
</dbReference>
<sequence length="192" mass="20076">MKLFLSASLLASAAAFAPSTRAPVSFALNAGIADTLSSMQGPEIFWGSEGVMEGKDESDIKGYDNFGKFASALADNGIDLSSGDFTVLAPSDSAIDKHVLAGGEVTADILKYHVIKGKKSLDALNVDQETLQGGSLTAYRKFRKNWLDNAVVGLKSEGASKSASWPADVEADNGMIHGIDSVLVPGSYTGSR</sequence>
<protein>
    <recommendedName>
        <fullName evidence="2">FAS1 domain-containing protein</fullName>
    </recommendedName>
</protein>
<dbReference type="InterPro" id="IPR036378">
    <property type="entry name" value="FAS1_dom_sf"/>
</dbReference>
<evidence type="ECO:0000256" key="1">
    <source>
        <dbReference type="SAM" id="SignalP"/>
    </source>
</evidence>
<dbReference type="SMART" id="SM00554">
    <property type="entry name" value="FAS1"/>
    <property type="match status" value="1"/>
</dbReference>
<dbReference type="PROSITE" id="PS50213">
    <property type="entry name" value="FAS1"/>
    <property type="match status" value="1"/>
</dbReference>
<feature type="domain" description="FAS1" evidence="2">
    <location>
        <begin position="53"/>
        <end position="183"/>
    </location>
</feature>
<feature type="chain" id="PRO_5035585016" description="FAS1 domain-containing protein" evidence="1">
    <location>
        <begin position="16"/>
        <end position="192"/>
    </location>
</feature>
<dbReference type="EMBL" id="HBEL01003640">
    <property type="protein sequence ID" value="CAD8405600.1"/>
    <property type="molecule type" value="Transcribed_RNA"/>
</dbReference>
<evidence type="ECO:0000313" key="4">
    <source>
        <dbReference type="EMBL" id="CAD8405602.1"/>
    </source>
</evidence>